<dbReference type="EMBL" id="BMIQ01000003">
    <property type="protein sequence ID" value="GGE03195.1"/>
    <property type="molecule type" value="Genomic_DNA"/>
</dbReference>
<evidence type="ECO:0008006" key="4">
    <source>
        <dbReference type="Google" id="ProtNLM"/>
    </source>
</evidence>
<reference evidence="2" key="2">
    <citation type="submission" date="2020-09" db="EMBL/GenBank/DDBJ databases">
        <authorList>
            <person name="Sun Q."/>
            <person name="Zhou Y."/>
        </authorList>
    </citation>
    <scope>NUCLEOTIDE SEQUENCE</scope>
    <source>
        <strain evidence="2">CGMCC 1.15367</strain>
    </source>
</reference>
<protein>
    <recommendedName>
        <fullName evidence="4">DUF1996 domain-containing protein</fullName>
    </recommendedName>
</protein>
<proteinExistence type="predicted"/>
<organism evidence="2 3">
    <name type="scientific">Aureimonas endophytica</name>
    <dbReference type="NCBI Taxonomy" id="2027858"/>
    <lineage>
        <taxon>Bacteria</taxon>
        <taxon>Pseudomonadati</taxon>
        <taxon>Pseudomonadota</taxon>
        <taxon>Alphaproteobacteria</taxon>
        <taxon>Hyphomicrobiales</taxon>
        <taxon>Aurantimonadaceae</taxon>
        <taxon>Aureimonas</taxon>
    </lineage>
</organism>
<keyword evidence="1" id="KW-0732">Signal</keyword>
<sequence length="153" mass="16696">MKRISGSSDCRILTAAVVAFAASAGSVTAEPAVNACPVDGCQIHFVSVEKADGELRLTLEANFKPDMSKNHIHVWWGDNFDVKQVSNNAETLYGVKRGVWHPTDEYPVYVTQSGASMKERRNATTLCVSAGDRNHDIIDPALFECRSVADLVK</sequence>
<keyword evidence="3" id="KW-1185">Reference proteome</keyword>
<dbReference type="Proteomes" id="UP000644699">
    <property type="component" value="Unassembled WGS sequence"/>
</dbReference>
<evidence type="ECO:0000256" key="1">
    <source>
        <dbReference type="SAM" id="SignalP"/>
    </source>
</evidence>
<comment type="caution">
    <text evidence="2">The sequence shown here is derived from an EMBL/GenBank/DDBJ whole genome shotgun (WGS) entry which is preliminary data.</text>
</comment>
<evidence type="ECO:0000313" key="2">
    <source>
        <dbReference type="EMBL" id="GGE03195.1"/>
    </source>
</evidence>
<dbReference type="AlphaFoldDB" id="A0A917E659"/>
<gene>
    <name evidence="2" type="ORF">GCM10011390_22570</name>
</gene>
<name>A0A917E659_9HYPH</name>
<accession>A0A917E659</accession>
<reference evidence="2" key="1">
    <citation type="journal article" date="2014" name="Int. J. Syst. Evol. Microbiol.">
        <title>Complete genome sequence of Corynebacterium casei LMG S-19264T (=DSM 44701T), isolated from a smear-ripened cheese.</title>
        <authorList>
            <consortium name="US DOE Joint Genome Institute (JGI-PGF)"/>
            <person name="Walter F."/>
            <person name="Albersmeier A."/>
            <person name="Kalinowski J."/>
            <person name="Ruckert C."/>
        </authorList>
    </citation>
    <scope>NUCLEOTIDE SEQUENCE</scope>
    <source>
        <strain evidence="2">CGMCC 1.15367</strain>
    </source>
</reference>
<feature type="chain" id="PRO_5037783089" description="DUF1996 domain-containing protein" evidence="1">
    <location>
        <begin position="30"/>
        <end position="153"/>
    </location>
</feature>
<evidence type="ECO:0000313" key="3">
    <source>
        <dbReference type="Proteomes" id="UP000644699"/>
    </source>
</evidence>
<feature type="signal peptide" evidence="1">
    <location>
        <begin position="1"/>
        <end position="29"/>
    </location>
</feature>